<dbReference type="PANTHER" id="PTHR11527">
    <property type="entry name" value="HEAT-SHOCK PROTEIN 20 FAMILY MEMBER"/>
    <property type="match status" value="1"/>
</dbReference>
<dbReference type="PROSITE" id="PS01031">
    <property type="entry name" value="SHSP"/>
    <property type="match status" value="1"/>
</dbReference>
<dbReference type="Proteomes" id="UP000192596">
    <property type="component" value="Unassembled WGS sequence"/>
</dbReference>
<proteinExistence type="inferred from homology"/>
<sequence length="319" mass="33773">MPPPRYVNQMAPFWDFIAELDPQAANHAFGGERGNESTAQDQANPWANGWPFGGMPHRGRFAGPPPPGPPPPPHHGEGPPPPPGPPHHGEAPPPPPPPGHEGSPPPPPPPGAPHHAPPHHPHGPPPFHHGGRGSRGRCGGQGRGRGLGAAPWAQNFAPGSNGEIPPFLANLAEMFQSQLFDNQNEAGAGPSSNKDKSVEKSGDFNPEADIFATDSAWVIHLSLPGAKKEDIAVDWDAEASTLNISGVVYRPGDEDFLKTLALDERAVGAFERKLALGSAAHPAKVDVEGISAKLEDGVLRVTVPKEEKEWVEVKRVDIE</sequence>
<comment type="similarity">
    <text evidence="2 3">Belongs to the small heat shock protein (HSP20) family.</text>
</comment>
<gene>
    <name evidence="6" type="ORF">B0A48_05142</name>
</gene>
<feature type="compositionally biased region" description="Pro residues" evidence="4">
    <location>
        <begin position="63"/>
        <end position="112"/>
    </location>
</feature>
<evidence type="ECO:0000256" key="4">
    <source>
        <dbReference type="SAM" id="MobiDB-lite"/>
    </source>
</evidence>
<dbReference type="Pfam" id="PF00011">
    <property type="entry name" value="HSP20"/>
    <property type="match status" value="1"/>
</dbReference>
<feature type="region of interest" description="Disordered" evidence="4">
    <location>
        <begin position="25"/>
        <end position="166"/>
    </location>
</feature>
<feature type="compositionally biased region" description="Polar residues" evidence="4">
    <location>
        <begin position="36"/>
        <end position="45"/>
    </location>
</feature>
<feature type="domain" description="SHSP" evidence="5">
    <location>
        <begin position="199"/>
        <end position="319"/>
    </location>
</feature>
<feature type="compositionally biased region" description="Basic and acidic residues" evidence="4">
    <location>
        <begin position="193"/>
        <end position="202"/>
    </location>
</feature>
<dbReference type="CDD" id="cd06464">
    <property type="entry name" value="ACD_sHsps-like"/>
    <property type="match status" value="1"/>
</dbReference>
<evidence type="ECO:0000313" key="7">
    <source>
        <dbReference type="Proteomes" id="UP000192596"/>
    </source>
</evidence>
<feature type="region of interest" description="Disordered" evidence="4">
    <location>
        <begin position="180"/>
        <end position="202"/>
    </location>
</feature>
<dbReference type="EMBL" id="NAJO01000010">
    <property type="protein sequence ID" value="OQO09739.1"/>
    <property type="molecule type" value="Genomic_DNA"/>
</dbReference>
<dbReference type="InterPro" id="IPR002068">
    <property type="entry name" value="A-crystallin/Hsp20_dom"/>
</dbReference>
<reference evidence="7" key="1">
    <citation type="submission" date="2017-03" db="EMBL/GenBank/DDBJ databases">
        <title>Genomes of endolithic fungi from Antarctica.</title>
        <authorList>
            <person name="Coleine C."/>
            <person name="Masonjones S."/>
            <person name="Stajich J.E."/>
        </authorList>
    </citation>
    <scope>NUCLEOTIDE SEQUENCE [LARGE SCALE GENOMIC DNA]</scope>
    <source>
        <strain evidence="7">CCFEE 5527</strain>
    </source>
</reference>
<evidence type="ECO:0000256" key="2">
    <source>
        <dbReference type="PROSITE-ProRule" id="PRU00285"/>
    </source>
</evidence>
<dbReference type="InterPro" id="IPR031107">
    <property type="entry name" value="Small_HSP"/>
</dbReference>
<keyword evidence="7" id="KW-1185">Reference proteome</keyword>
<dbReference type="InParanoid" id="A0A1V8TED9"/>
<evidence type="ECO:0000313" key="6">
    <source>
        <dbReference type="EMBL" id="OQO09739.1"/>
    </source>
</evidence>
<accession>A0A1V8TED9</accession>
<feature type="compositionally biased region" description="Gly residues" evidence="4">
    <location>
        <begin position="136"/>
        <end position="147"/>
    </location>
</feature>
<organism evidence="6 7">
    <name type="scientific">Cryoendolithus antarcticus</name>
    <dbReference type="NCBI Taxonomy" id="1507870"/>
    <lineage>
        <taxon>Eukaryota</taxon>
        <taxon>Fungi</taxon>
        <taxon>Dikarya</taxon>
        <taxon>Ascomycota</taxon>
        <taxon>Pezizomycotina</taxon>
        <taxon>Dothideomycetes</taxon>
        <taxon>Dothideomycetidae</taxon>
        <taxon>Cladosporiales</taxon>
        <taxon>Cladosporiaceae</taxon>
        <taxon>Cryoendolithus</taxon>
    </lineage>
</organism>
<evidence type="ECO:0000256" key="3">
    <source>
        <dbReference type="RuleBase" id="RU003616"/>
    </source>
</evidence>
<dbReference type="OrthoDB" id="5511210at2759"/>
<protein>
    <recommendedName>
        <fullName evidence="5">SHSP domain-containing protein</fullName>
    </recommendedName>
</protein>
<dbReference type="STRING" id="1507870.A0A1V8TED9"/>
<evidence type="ECO:0000256" key="1">
    <source>
        <dbReference type="ARBA" id="ARBA00023016"/>
    </source>
</evidence>
<dbReference type="SUPFAM" id="SSF49764">
    <property type="entry name" value="HSP20-like chaperones"/>
    <property type="match status" value="1"/>
</dbReference>
<dbReference type="InterPro" id="IPR008978">
    <property type="entry name" value="HSP20-like_chaperone"/>
</dbReference>
<keyword evidence="1" id="KW-0346">Stress response</keyword>
<dbReference type="AlphaFoldDB" id="A0A1V8TED9"/>
<comment type="caution">
    <text evidence="6">The sequence shown here is derived from an EMBL/GenBank/DDBJ whole genome shotgun (WGS) entry which is preliminary data.</text>
</comment>
<name>A0A1V8TED9_9PEZI</name>
<evidence type="ECO:0000259" key="5">
    <source>
        <dbReference type="PROSITE" id="PS01031"/>
    </source>
</evidence>
<dbReference type="Gene3D" id="2.60.40.790">
    <property type="match status" value="1"/>
</dbReference>